<gene>
    <name evidence="1" type="ORF">S03H2_25281</name>
</gene>
<sequence>ELLPRLTSAEIWLNTPQVGYAMLGKVRTRYVGHPDKVCGNRLWVDSDVSDICGVTDVLRKVCKRTP</sequence>
<evidence type="ECO:0000313" key="1">
    <source>
        <dbReference type="EMBL" id="GAH31886.1"/>
    </source>
</evidence>
<dbReference type="AlphaFoldDB" id="X1EF27"/>
<accession>X1EF27</accession>
<organism evidence="1">
    <name type="scientific">marine sediment metagenome</name>
    <dbReference type="NCBI Taxonomy" id="412755"/>
    <lineage>
        <taxon>unclassified sequences</taxon>
        <taxon>metagenomes</taxon>
        <taxon>ecological metagenomes</taxon>
    </lineage>
</organism>
<name>X1EF27_9ZZZZ</name>
<reference evidence="1" key="1">
    <citation type="journal article" date="2014" name="Front. Microbiol.">
        <title>High frequency of phylogenetically diverse reductive dehalogenase-homologous genes in deep subseafloor sedimentary metagenomes.</title>
        <authorList>
            <person name="Kawai M."/>
            <person name="Futagami T."/>
            <person name="Toyoda A."/>
            <person name="Takaki Y."/>
            <person name="Nishi S."/>
            <person name="Hori S."/>
            <person name="Arai W."/>
            <person name="Tsubouchi T."/>
            <person name="Morono Y."/>
            <person name="Uchiyama I."/>
            <person name="Ito T."/>
            <person name="Fujiyama A."/>
            <person name="Inagaki F."/>
            <person name="Takami H."/>
        </authorList>
    </citation>
    <scope>NUCLEOTIDE SEQUENCE</scope>
    <source>
        <strain evidence="1">Expedition CK06-06</strain>
    </source>
</reference>
<feature type="non-terminal residue" evidence="1">
    <location>
        <position position="1"/>
    </location>
</feature>
<dbReference type="EMBL" id="BARU01014266">
    <property type="protein sequence ID" value="GAH31886.1"/>
    <property type="molecule type" value="Genomic_DNA"/>
</dbReference>
<comment type="caution">
    <text evidence="1">The sequence shown here is derived from an EMBL/GenBank/DDBJ whole genome shotgun (WGS) entry which is preliminary data.</text>
</comment>
<protein>
    <submittedName>
        <fullName evidence="1">Uncharacterized protein</fullName>
    </submittedName>
</protein>
<proteinExistence type="predicted"/>